<dbReference type="InterPro" id="IPR001222">
    <property type="entry name" value="Znf_TFIIS"/>
</dbReference>
<evidence type="ECO:0000313" key="10">
    <source>
        <dbReference type="Proteomes" id="UP000241394"/>
    </source>
</evidence>
<dbReference type="Gene3D" id="2.20.25.10">
    <property type="match status" value="1"/>
</dbReference>
<dbReference type="GO" id="GO:0003746">
    <property type="term" value="F:translation elongation factor activity"/>
    <property type="evidence" value="ECO:0007669"/>
    <property type="project" value="UniProtKB-KW"/>
</dbReference>
<dbReference type="Gramene" id="PSS33244">
    <property type="protein sequence ID" value="PSS33244"/>
    <property type="gene ID" value="CEY00_Acc03630"/>
</dbReference>
<protein>
    <submittedName>
        <fullName evidence="9">Transcription elongation factor TFIIS like</fullName>
    </submittedName>
</protein>
<keyword evidence="4" id="KW-0862">Zinc</keyword>
<evidence type="ECO:0000256" key="6">
    <source>
        <dbReference type="PROSITE-ProRule" id="PRU00472"/>
    </source>
</evidence>
<dbReference type="Gene3D" id="1.10.472.30">
    <property type="entry name" value="Transcription elongation factor S-II, central domain"/>
    <property type="match status" value="1"/>
</dbReference>
<evidence type="ECO:0000256" key="5">
    <source>
        <dbReference type="ARBA" id="ARBA00023242"/>
    </source>
</evidence>
<keyword evidence="9" id="KW-0251">Elongation factor</keyword>
<keyword evidence="5" id="KW-0539">Nucleus</keyword>
<keyword evidence="3 6" id="KW-0863">Zinc-finger</keyword>
<dbReference type="GO" id="GO:0005634">
    <property type="term" value="C:nucleus"/>
    <property type="evidence" value="ECO:0007669"/>
    <property type="project" value="UniProtKB-SubCell"/>
</dbReference>
<evidence type="ECO:0000313" key="9">
    <source>
        <dbReference type="EMBL" id="PSS33244.1"/>
    </source>
</evidence>
<dbReference type="PROSITE" id="PS00466">
    <property type="entry name" value="ZF_TFIIS_1"/>
    <property type="match status" value="1"/>
</dbReference>
<dbReference type="EMBL" id="NKQK01000003">
    <property type="protein sequence ID" value="PSS33244.1"/>
    <property type="molecule type" value="Genomic_DNA"/>
</dbReference>
<dbReference type="PANTHER" id="PTHR11477:SF0">
    <property type="entry name" value="IP08861P-RELATED"/>
    <property type="match status" value="1"/>
</dbReference>
<dbReference type="InterPro" id="IPR036575">
    <property type="entry name" value="TFIIS_cen_dom_sf"/>
</dbReference>
<dbReference type="PROSITE" id="PS51133">
    <property type="entry name" value="ZF_TFIIS_2"/>
    <property type="match status" value="1"/>
</dbReference>
<evidence type="ECO:0000259" key="7">
    <source>
        <dbReference type="PROSITE" id="PS51133"/>
    </source>
</evidence>
<keyword evidence="10" id="KW-1185">Reference proteome</keyword>
<evidence type="ECO:0000256" key="2">
    <source>
        <dbReference type="ARBA" id="ARBA00022723"/>
    </source>
</evidence>
<dbReference type="STRING" id="1590841.A0A2R6RT80"/>
<dbReference type="GO" id="GO:0008270">
    <property type="term" value="F:zinc ion binding"/>
    <property type="evidence" value="ECO:0007669"/>
    <property type="project" value="UniProtKB-KW"/>
</dbReference>
<evidence type="ECO:0000256" key="4">
    <source>
        <dbReference type="ARBA" id="ARBA00022833"/>
    </source>
</evidence>
<dbReference type="GO" id="GO:0006351">
    <property type="term" value="P:DNA-templated transcription"/>
    <property type="evidence" value="ECO:0007669"/>
    <property type="project" value="InterPro"/>
</dbReference>
<sequence>MFNIRDTKNPDFRRKVLLGHVKPERILEMSTPEMVSDQRQLENEKIKKRALFECERAGAPKATTDQFKCSKCGKKETAYHQMQTRSADEPMTTFVTCVTCGKNWKFC</sequence>
<keyword evidence="2" id="KW-0479">Metal-binding</keyword>
<dbReference type="SMART" id="SM00440">
    <property type="entry name" value="ZnF_C2C2"/>
    <property type="match status" value="1"/>
</dbReference>
<reference evidence="9 10" key="1">
    <citation type="submission" date="2017-07" db="EMBL/GenBank/DDBJ databases">
        <title>An improved, manually edited Actinidia chinensis var. chinensis (kiwifruit) genome highlights the challenges associated with draft genomes and gene prediction in plants.</title>
        <authorList>
            <person name="Pilkington S."/>
            <person name="Crowhurst R."/>
            <person name="Hilario E."/>
            <person name="Nardozza S."/>
            <person name="Fraser L."/>
            <person name="Peng Y."/>
            <person name="Gunaseelan K."/>
            <person name="Simpson R."/>
            <person name="Tahir J."/>
            <person name="Deroles S."/>
            <person name="Templeton K."/>
            <person name="Luo Z."/>
            <person name="Davy M."/>
            <person name="Cheng C."/>
            <person name="Mcneilage M."/>
            <person name="Scaglione D."/>
            <person name="Liu Y."/>
            <person name="Zhang Q."/>
            <person name="Datson P."/>
            <person name="De Silva N."/>
            <person name="Gardiner S."/>
            <person name="Bassett H."/>
            <person name="Chagne D."/>
            <person name="Mccallum J."/>
            <person name="Dzierzon H."/>
            <person name="Deng C."/>
            <person name="Wang Y.-Y."/>
            <person name="Barron N."/>
            <person name="Manako K."/>
            <person name="Bowen J."/>
            <person name="Foster T."/>
            <person name="Erridge Z."/>
            <person name="Tiffin H."/>
            <person name="Waite C."/>
            <person name="Davies K."/>
            <person name="Grierson E."/>
            <person name="Laing W."/>
            <person name="Kirk R."/>
            <person name="Chen X."/>
            <person name="Wood M."/>
            <person name="Montefiori M."/>
            <person name="Brummell D."/>
            <person name="Schwinn K."/>
            <person name="Catanach A."/>
            <person name="Fullerton C."/>
            <person name="Li D."/>
            <person name="Meiyalaghan S."/>
            <person name="Nieuwenhuizen N."/>
            <person name="Read N."/>
            <person name="Prakash R."/>
            <person name="Hunter D."/>
            <person name="Zhang H."/>
            <person name="Mckenzie M."/>
            <person name="Knabel M."/>
            <person name="Harris A."/>
            <person name="Allan A."/>
            <person name="Chen A."/>
            <person name="Janssen B."/>
            <person name="Plunkett B."/>
            <person name="Dwamena C."/>
            <person name="Voogd C."/>
            <person name="Leif D."/>
            <person name="Lafferty D."/>
            <person name="Souleyre E."/>
            <person name="Varkonyi-Gasic E."/>
            <person name="Gambi F."/>
            <person name="Hanley J."/>
            <person name="Yao J.-L."/>
            <person name="Cheung J."/>
            <person name="David K."/>
            <person name="Warren B."/>
            <person name="Marsh K."/>
            <person name="Snowden K."/>
            <person name="Lin-Wang K."/>
            <person name="Brian L."/>
            <person name="Martinez-Sanchez M."/>
            <person name="Wang M."/>
            <person name="Ileperuma N."/>
            <person name="Macnee N."/>
            <person name="Campin R."/>
            <person name="Mcatee P."/>
            <person name="Drummond R."/>
            <person name="Espley R."/>
            <person name="Ireland H."/>
            <person name="Wu R."/>
            <person name="Atkinson R."/>
            <person name="Karunairetnam S."/>
            <person name="Bulley S."/>
            <person name="Chunkath S."/>
            <person name="Hanley Z."/>
            <person name="Storey R."/>
            <person name="Thrimawithana A."/>
            <person name="Thomson S."/>
            <person name="David C."/>
            <person name="Testolin R."/>
        </authorList>
    </citation>
    <scope>NUCLEOTIDE SEQUENCE [LARGE SCALE GENOMIC DNA]</scope>
    <source>
        <strain evidence="10">cv. Red5</strain>
        <tissue evidence="9">Young leaf</tissue>
    </source>
</reference>
<dbReference type="Proteomes" id="UP000241394">
    <property type="component" value="Chromosome LG3"/>
</dbReference>
<dbReference type="SUPFAM" id="SSF57783">
    <property type="entry name" value="Zinc beta-ribbon"/>
    <property type="match status" value="1"/>
</dbReference>
<gene>
    <name evidence="9" type="ORF">CEY00_Acc03630</name>
</gene>
<organism evidence="9 10">
    <name type="scientific">Actinidia chinensis var. chinensis</name>
    <name type="common">Chinese soft-hair kiwi</name>
    <dbReference type="NCBI Taxonomy" id="1590841"/>
    <lineage>
        <taxon>Eukaryota</taxon>
        <taxon>Viridiplantae</taxon>
        <taxon>Streptophyta</taxon>
        <taxon>Embryophyta</taxon>
        <taxon>Tracheophyta</taxon>
        <taxon>Spermatophyta</taxon>
        <taxon>Magnoliopsida</taxon>
        <taxon>eudicotyledons</taxon>
        <taxon>Gunneridae</taxon>
        <taxon>Pentapetalae</taxon>
        <taxon>asterids</taxon>
        <taxon>Ericales</taxon>
        <taxon>Actinidiaceae</taxon>
        <taxon>Actinidia</taxon>
    </lineage>
</organism>
<dbReference type="OMA" id="CKNNWKF"/>
<comment type="caution">
    <text evidence="9">The sequence shown here is derived from an EMBL/GenBank/DDBJ whole genome shotgun (WGS) entry which is preliminary data.</text>
</comment>
<evidence type="ECO:0000256" key="1">
    <source>
        <dbReference type="ARBA" id="ARBA00004123"/>
    </source>
</evidence>
<feature type="domain" description="TFIIS-type" evidence="7">
    <location>
        <begin position="65"/>
        <end position="105"/>
    </location>
</feature>
<evidence type="ECO:0000259" key="8">
    <source>
        <dbReference type="PROSITE" id="PS51321"/>
    </source>
</evidence>
<feature type="domain" description="TFIIS central" evidence="8">
    <location>
        <begin position="1"/>
        <end position="62"/>
    </location>
</feature>
<dbReference type="SUPFAM" id="SSF46942">
    <property type="entry name" value="Elongation factor TFIIS domain 2"/>
    <property type="match status" value="1"/>
</dbReference>
<dbReference type="OrthoDB" id="44867at2759"/>
<dbReference type="PROSITE" id="PS51321">
    <property type="entry name" value="TFIIS_CENTRAL"/>
    <property type="match status" value="1"/>
</dbReference>
<dbReference type="InParanoid" id="A0A2R6RT80"/>
<keyword evidence="9" id="KW-0648">Protein biosynthesis</keyword>
<comment type="subcellular location">
    <subcellularLocation>
        <location evidence="1">Nucleus</location>
    </subcellularLocation>
</comment>
<reference evidence="10" key="2">
    <citation type="journal article" date="2018" name="BMC Genomics">
        <title>A manually annotated Actinidia chinensis var. chinensis (kiwifruit) genome highlights the challenges associated with draft genomes and gene prediction in plants.</title>
        <authorList>
            <person name="Pilkington S.M."/>
            <person name="Crowhurst R."/>
            <person name="Hilario E."/>
            <person name="Nardozza S."/>
            <person name="Fraser L."/>
            <person name="Peng Y."/>
            <person name="Gunaseelan K."/>
            <person name="Simpson R."/>
            <person name="Tahir J."/>
            <person name="Deroles S.C."/>
            <person name="Templeton K."/>
            <person name="Luo Z."/>
            <person name="Davy M."/>
            <person name="Cheng C."/>
            <person name="McNeilage M."/>
            <person name="Scaglione D."/>
            <person name="Liu Y."/>
            <person name="Zhang Q."/>
            <person name="Datson P."/>
            <person name="De Silva N."/>
            <person name="Gardiner S.E."/>
            <person name="Bassett H."/>
            <person name="Chagne D."/>
            <person name="McCallum J."/>
            <person name="Dzierzon H."/>
            <person name="Deng C."/>
            <person name="Wang Y.Y."/>
            <person name="Barron L."/>
            <person name="Manako K."/>
            <person name="Bowen J."/>
            <person name="Foster T.M."/>
            <person name="Erridge Z.A."/>
            <person name="Tiffin H."/>
            <person name="Waite C.N."/>
            <person name="Davies K.M."/>
            <person name="Grierson E.P."/>
            <person name="Laing W.A."/>
            <person name="Kirk R."/>
            <person name="Chen X."/>
            <person name="Wood M."/>
            <person name="Montefiori M."/>
            <person name="Brummell D.A."/>
            <person name="Schwinn K.E."/>
            <person name="Catanach A."/>
            <person name="Fullerton C."/>
            <person name="Li D."/>
            <person name="Meiyalaghan S."/>
            <person name="Nieuwenhuizen N."/>
            <person name="Read N."/>
            <person name="Prakash R."/>
            <person name="Hunter D."/>
            <person name="Zhang H."/>
            <person name="McKenzie M."/>
            <person name="Knabel M."/>
            <person name="Harris A."/>
            <person name="Allan A.C."/>
            <person name="Gleave A."/>
            <person name="Chen A."/>
            <person name="Janssen B.J."/>
            <person name="Plunkett B."/>
            <person name="Ampomah-Dwamena C."/>
            <person name="Voogd C."/>
            <person name="Leif D."/>
            <person name="Lafferty D."/>
            <person name="Souleyre E.J.F."/>
            <person name="Varkonyi-Gasic E."/>
            <person name="Gambi F."/>
            <person name="Hanley J."/>
            <person name="Yao J.L."/>
            <person name="Cheung J."/>
            <person name="David K.M."/>
            <person name="Warren B."/>
            <person name="Marsh K."/>
            <person name="Snowden K.C."/>
            <person name="Lin-Wang K."/>
            <person name="Brian L."/>
            <person name="Martinez-Sanchez M."/>
            <person name="Wang M."/>
            <person name="Ileperuma N."/>
            <person name="Macnee N."/>
            <person name="Campin R."/>
            <person name="McAtee P."/>
            <person name="Drummond R.S.M."/>
            <person name="Espley R.V."/>
            <person name="Ireland H.S."/>
            <person name="Wu R."/>
            <person name="Atkinson R.G."/>
            <person name="Karunairetnam S."/>
            <person name="Bulley S."/>
            <person name="Chunkath S."/>
            <person name="Hanley Z."/>
            <person name="Storey R."/>
            <person name="Thrimawithana A.H."/>
            <person name="Thomson S."/>
            <person name="David C."/>
            <person name="Testolin R."/>
            <person name="Huang H."/>
            <person name="Hellens R.P."/>
            <person name="Schaffer R.J."/>
        </authorList>
    </citation>
    <scope>NUCLEOTIDE SEQUENCE [LARGE SCALE GENOMIC DNA]</scope>
    <source>
        <strain evidence="10">cv. Red5</strain>
    </source>
</reference>
<name>A0A2R6RT80_ACTCC</name>
<dbReference type="Pfam" id="PF01096">
    <property type="entry name" value="Zn_ribbon_TFIIS"/>
    <property type="match status" value="1"/>
</dbReference>
<dbReference type="PANTHER" id="PTHR11477">
    <property type="entry name" value="TRANSCRIPTION FACTOR S-II ZINC FINGER DOMAIN-CONTAINING PROTEIN"/>
    <property type="match status" value="1"/>
</dbReference>
<proteinExistence type="predicted"/>
<dbReference type="InterPro" id="IPR003618">
    <property type="entry name" value="TFIIS_cen_dom"/>
</dbReference>
<accession>A0A2R6RT80</accession>
<dbReference type="FunFam" id="2.20.25.10:FF:000001">
    <property type="entry name" value="Probable Transcription elongation factor S-II"/>
    <property type="match status" value="1"/>
</dbReference>
<dbReference type="AlphaFoldDB" id="A0A2R6RT80"/>
<evidence type="ECO:0000256" key="3">
    <source>
        <dbReference type="ARBA" id="ARBA00022771"/>
    </source>
</evidence>
<dbReference type="GO" id="GO:0003676">
    <property type="term" value="F:nucleic acid binding"/>
    <property type="evidence" value="ECO:0007669"/>
    <property type="project" value="InterPro"/>
</dbReference>
<dbReference type="CDD" id="cd13749">
    <property type="entry name" value="Zn-ribbon_TFIIS"/>
    <property type="match status" value="1"/>
</dbReference>
<dbReference type="Pfam" id="PF07500">
    <property type="entry name" value="TFIIS_M"/>
    <property type="match status" value="1"/>
</dbReference>